<dbReference type="SUPFAM" id="SSF53850">
    <property type="entry name" value="Periplasmic binding protein-like II"/>
    <property type="match status" value="1"/>
</dbReference>
<dbReference type="GO" id="GO:0005829">
    <property type="term" value="C:cytosol"/>
    <property type="evidence" value="ECO:0007669"/>
    <property type="project" value="TreeGrafter"/>
</dbReference>
<dbReference type="InterPro" id="IPR050950">
    <property type="entry name" value="HTH-type_LysR_regulators"/>
</dbReference>
<dbReference type="PANTHER" id="PTHR30419:SF8">
    <property type="entry name" value="NITROGEN ASSIMILATION TRANSCRIPTIONAL ACTIVATOR-RELATED"/>
    <property type="match status" value="1"/>
</dbReference>
<evidence type="ECO:0000313" key="7">
    <source>
        <dbReference type="Proteomes" id="UP000018296"/>
    </source>
</evidence>
<dbReference type="EMBL" id="AWTC01000014">
    <property type="protein sequence ID" value="EST11082.1"/>
    <property type="molecule type" value="Genomic_DNA"/>
</dbReference>
<evidence type="ECO:0000256" key="4">
    <source>
        <dbReference type="ARBA" id="ARBA00023163"/>
    </source>
</evidence>
<proteinExistence type="inferred from homology"/>
<comment type="caution">
    <text evidence="6">The sequence shown here is derived from an EMBL/GenBank/DDBJ whole genome shotgun (WGS) entry which is preliminary data.</text>
</comment>
<evidence type="ECO:0000256" key="1">
    <source>
        <dbReference type="ARBA" id="ARBA00009437"/>
    </source>
</evidence>
<dbReference type="PRINTS" id="PR00039">
    <property type="entry name" value="HTHLYSR"/>
</dbReference>
<dbReference type="eggNOG" id="COG0583">
    <property type="taxonomic scope" value="Bacteria"/>
</dbReference>
<keyword evidence="3" id="KW-0238">DNA-binding</keyword>
<sequence>MIYVTVYYTKVENTGTIDFGNTIIPNNYSLEAKKTDIKHLHYFLEVAVRKSFTKAAHHLYVTQPTISKMVRDIEDELGMVLLDRTGKEIELTDAGKIVFEQSQKIVQSFAHLSDELSDLTHARRGKLTIGLPPMIGIQFFPSILSSFRKNFPGIDLHIAEYGAKKVADCVSEGLLEVGATVGNFDEELFNSFVFFEDSIRLVVHTSSPLAKRSSVRIKDLSDESFILFPDEFSLRGMIIKCCDRAGFQPRIVFESSQWEFMAKMVSEGFGIAFLPESIISKLEHETESLVTLPLEDSELNWRLSMIWKKNHYLSFAARTWISESRAVLLNS</sequence>
<dbReference type="AlphaFoldDB" id="V6IVB3"/>
<dbReference type="PROSITE" id="PS50931">
    <property type="entry name" value="HTH_LYSR"/>
    <property type="match status" value="1"/>
</dbReference>
<feature type="domain" description="HTH lysR-type" evidence="5">
    <location>
        <begin position="35"/>
        <end position="92"/>
    </location>
</feature>
<organism evidence="6 7">
    <name type="scientific">Sporolactobacillus laevolacticus DSM 442</name>
    <dbReference type="NCBI Taxonomy" id="1395513"/>
    <lineage>
        <taxon>Bacteria</taxon>
        <taxon>Bacillati</taxon>
        <taxon>Bacillota</taxon>
        <taxon>Bacilli</taxon>
        <taxon>Bacillales</taxon>
        <taxon>Sporolactobacillaceae</taxon>
        <taxon>Sporolactobacillus</taxon>
    </lineage>
</organism>
<comment type="similarity">
    <text evidence="1">Belongs to the LysR transcriptional regulatory family.</text>
</comment>
<protein>
    <submittedName>
        <fullName evidence="6">LysR family transcriptional regulator</fullName>
    </submittedName>
</protein>
<dbReference type="SUPFAM" id="SSF46785">
    <property type="entry name" value="Winged helix' DNA-binding domain"/>
    <property type="match status" value="1"/>
</dbReference>
<evidence type="ECO:0000256" key="3">
    <source>
        <dbReference type="ARBA" id="ARBA00023125"/>
    </source>
</evidence>
<dbReference type="Pfam" id="PF00126">
    <property type="entry name" value="HTH_1"/>
    <property type="match status" value="1"/>
</dbReference>
<dbReference type="GO" id="GO:0003700">
    <property type="term" value="F:DNA-binding transcription factor activity"/>
    <property type="evidence" value="ECO:0007669"/>
    <property type="project" value="InterPro"/>
</dbReference>
<dbReference type="STRING" id="1395513.P343_14105"/>
<reference evidence="6 7" key="1">
    <citation type="journal article" date="2013" name="Genome Announc.">
        <title>Genome Sequence of Sporolactobacillus laevolacticus DSM442, an Efficient Polymer-Grade D-Lactate Producer from Agricultural Waste Cottonseed as a Nitrogen Source.</title>
        <authorList>
            <person name="Wang H."/>
            <person name="Wang L."/>
            <person name="Ju J."/>
            <person name="Yu B."/>
            <person name="Ma Y."/>
        </authorList>
    </citation>
    <scope>NUCLEOTIDE SEQUENCE [LARGE SCALE GENOMIC DNA]</scope>
    <source>
        <strain evidence="6 7">DSM 442</strain>
    </source>
</reference>
<dbReference type="InterPro" id="IPR036388">
    <property type="entry name" value="WH-like_DNA-bd_sf"/>
</dbReference>
<dbReference type="CDD" id="cd08438">
    <property type="entry name" value="PBP2_CidR"/>
    <property type="match status" value="1"/>
</dbReference>
<evidence type="ECO:0000256" key="2">
    <source>
        <dbReference type="ARBA" id="ARBA00023015"/>
    </source>
</evidence>
<dbReference type="InterPro" id="IPR005119">
    <property type="entry name" value="LysR_subst-bd"/>
</dbReference>
<evidence type="ECO:0000313" key="6">
    <source>
        <dbReference type="EMBL" id="EST11082.1"/>
    </source>
</evidence>
<dbReference type="PATRIC" id="fig|1395513.3.peg.2859"/>
<dbReference type="InterPro" id="IPR000847">
    <property type="entry name" value="LysR_HTH_N"/>
</dbReference>
<keyword evidence="2" id="KW-0805">Transcription regulation</keyword>
<accession>V6IVB3</accession>
<keyword evidence="7" id="KW-1185">Reference proteome</keyword>
<dbReference type="Gene3D" id="3.40.190.290">
    <property type="match status" value="1"/>
</dbReference>
<dbReference type="Proteomes" id="UP000018296">
    <property type="component" value="Unassembled WGS sequence"/>
</dbReference>
<evidence type="ECO:0000259" key="5">
    <source>
        <dbReference type="PROSITE" id="PS50931"/>
    </source>
</evidence>
<dbReference type="InterPro" id="IPR036390">
    <property type="entry name" value="WH_DNA-bd_sf"/>
</dbReference>
<dbReference type="RefSeq" id="WP_023511052.1">
    <property type="nucleotide sequence ID" value="NZ_AWTC01000014.1"/>
</dbReference>
<dbReference type="FunFam" id="1.10.10.10:FF:000001">
    <property type="entry name" value="LysR family transcriptional regulator"/>
    <property type="match status" value="1"/>
</dbReference>
<dbReference type="Gene3D" id="1.10.10.10">
    <property type="entry name" value="Winged helix-like DNA-binding domain superfamily/Winged helix DNA-binding domain"/>
    <property type="match status" value="1"/>
</dbReference>
<dbReference type="Pfam" id="PF03466">
    <property type="entry name" value="LysR_substrate"/>
    <property type="match status" value="1"/>
</dbReference>
<gene>
    <name evidence="6" type="ORF">P343_14105</name>
</gene>
<dbReference type="GO" id="GO:0003677">
    <property type="term" value="F:DNA binding"/>
    <property type="evidence" value="ECO:0007669"/>
    <property type="project" value="UniProtKB-KW"/>
</dbReference>
<name>V6IVB3_9BACL</name>
<dbReference type="PANTHER" id="PTHR30419">
    <property type="entry name" value="HTH-TYPE TRANSCRIPTIONAL REGULATOR YBHD"/>
    <property type="match status" value="1"/>
</dbReference>
<keyword evidence="4" id="KW-0804">Transcription</keyword>